<reference evidence="2 3" key="1">
    <citation type="journal article" date="2015" name="Genome Announc.">
        <title>Expanding the biotechnology potential of lactobacilli through comparative genomics of 213 strains and associated genera.</title>
        <authorList>
            <person name="Sun Z."/>
            <person name="Harris H.M."/>
            <person name="McCann A."/>
            <person name="Guo C."/>
            <person name="Argimon S."/>
            <person name="Zhang W."/>
            <person name="Yang X."/>
            <person name="Jeffery I.B."/>
            <person name="Cooney J.C."/>
            <person name="Kagawa T.F."/>
            <person name="Liu W."/>
            <person name="Song Y."/>
            <person name="Salvetti E."/>
            <person name="Wrobel A."/>
            <person name="Rasinkangas P."/>
            <person name="Parkhill J."/>
            <person name="Rea M.C."/>
            <person name="O'Sullivan O."/>
            <person name="Ritari J."/>
            <person name="Douillard F.P."/>
            <person name="Paul Ross R."/>
            <person name="Yang R."/>
            <person name="Briner A.E."/>
            <person name="Felis G.E."/>
            <person name="de Vos W.M."/>
            <person name="Barrangou R."/>
            <person name="Klaenhammer T.R."/>
            <person name="Caufield P.W."/>
            <person name="Cui Y."/>
            <person name="Zhang H."/>
            <person name="O'Toole P.W."/>
        </authorList>
    </citation>
    <scope>NUCLEOTIDE SEQUENCE [LARGE SCALE GENOMIC DNA]</scope>
    <source>
        <strain evidence="2 3">DSM 20003</strain>
    </source>
</reference>
<dbReference type="Proteomes" id="UP000051461">
    <property type="component" value="Unassembled WGS sequence"/>
</dbReference>
<organism evidence="2 3">
    <name type="scientific">Loigolactobacillus bifermentans DSM 20003</name>
    <dbReference type="NCBI Taxonomy" id="1423726"/>
    <lineage>
        <taxon>Bacteria</taxon>
        <taxon>Bacillati</taxon>
        <taxon>Bacillota</taxon>
        <taxon>Bacilli</taxon>
        <taxon>Lactobacillales</taxon>
        <taxon>Lactobacillaceae</taxon>
        <taxon>Loigolactobacillus</taxon>
    </lineage>
</organism>
<dbReference type="STRING" id="1423726.FC07_GL002194"/>
<dbReference type="Pfam" id="PF05833">
    <property type="entry name" value="NFACT_N"/>
    <property type="match status" value="1"/>
</dbReference>
<dbReference type="PANTHER" id="PTHR15239:SF6">
    <property type="entry name" value="RIBOSOME QUALITY CONTROL COMPLEX SUBUNIT NEMF"/>
    <property type="match status" value="1"/>
</dbReference>
<dbReference type="PATRIC" id="fig|1423726.3.peg.2279"/>
<accession>A0A0R1HA50</accession>
<dbReference type="GO" id="GO:0000049">
    <property type="term" value="F:tRNA binding"/>
    <property type="evidence" value="ECO:0007669"/>
    <property type="project" value="TreeGrafter"/>
</dbReference>
<proteinExistence type="predicted"/>
<name>A0A0R1HA50_9LACO</name>
<sequence length="286" mass="32166">MMMIQPTELEQVQGAMTHQLYHTQKQIEALTRATQQVQDAESFKVQGTLLQMHAHEIQPHTRTVELADYRDPQHIYIIQLDPEQSIQANAQAYFQRYQKEKRGQSVVQQRLATAKTALQQQQARQAAFDPTDAEQVTQLKRQLMAEGALKTQVLHSSKAPEPAHPRRFYTSEHVLVEVGKNSVQNDQLTLTAQKNYYWMHAGGEIPGSHVVIHSSHPSEATLTQAANLTAYYSKGRAAQQVPVDVLKVSQLYKPKGAKPGLVYFTGQARTITVRPDPALAQQLKAE</sequence>
<dbReference type="EMBL" id="AZDA01000033">
    <property type="protein sequence ID" value="KRK39879.1"/>
    <property type="molecule type" value="Genomic_DNA"/>
</dbReference>
<comment type="caution">
    <text evidence="2">The sequence shown here is derived from an EMBL/GenBank/DDBJ whole genome shotgun (WGS) entry which is preliminary data.</text>
</comment>
<evidence type="ECO:0000313" key="3">
    <source>
        <dbReference type="Proteomes" id="UP000051461"/>
    </source>
</evidence>
<feature type="domain" description="NFACT RNA-binding" evidence="1">
    <location>
        <begin position="167"/>
        <end position="263"/>
    </location>
</feature>
<dbReference type="InterPro" id="IPR008532">
    <property type="entry name" value="NFACT_RNA-bd"/>
</dbReference>
<gene>
    <name evidence="2" type="ORF">FC07_GL002194</name>
</gene>
<dbReference type="GO" id="GO:0043023">
    <property type="term" value="F:ribosomal large subunit binding"/>
    <property type="evidence" value="ECO:0007669"/>
    <property type="project" value="TreeGrafter"/>
</dbReference>
<dbReference type="InterPro" id="IPR051608">
    <property type="entry name" value="RQC_Subunit_NEMF"/>
</dbReference>
<dbReference type="GO" id="GO:0072344">
    <property type="term" value="P:rescue of stalled ribosome"/>
    <property type="evidence" value="ECO:0007669"/>
    <property type="project" value="TreeGrafter"/>
</dbReference>
<evidence type="ECO:0000259" key="1">
    <source>
        <dbReference type="Pfam" id="PF05670"/>
    </source>
</evidence>
<keyword evidence="3" id="KW-1185">Reference proteome</keyword>
<dbReference type="Pfam" id="PF05670">
    <property type="entry name" value="NFACT-R_1"/>
    <property type="match status" value="1"/>
</dbReference>
<evidence type="ECO:0000313" key="2">
    <source>
        <dbReference type="EMBL" id="KRK39879.1"/>
    </source>
</evidence>
<dbReference type="AlphaFoldDB" id="A0A0R1HA50"/>
<dbReference type="GO" id="GO:1990112">
    <property type="term" value="C:RQC complex"/>
    <property type="evidence" value="ECO:0007669"/>
    <property type="project" value="TreeGrafter"/>
</dbReference>
<dbReference type="PANTHER" id="PTHR15239">
    <property type="entry name" value="NUCLEAR EXPORT MEDIATOR FACTOR NEMF"/>
    <property type="match status" value="1"/>
</dbReference>
<protein>
    <submittedName>
        <fullName evidence="2">Adherence protein</fullName>
    </submittedName>
</protein>